<dbReference type="EMBL" id="JBHTAJ010000007">
    <property type="protein sequence ID" value="MFC7178923.1"/>
    <property type="molecule type" value="Genomic_DNA"/>
</dbReference>
<gene>
    <name evidence="1" type="ORF">ACFQMG_05015</name>
</gene>
<protein>
    <recommendedName>
        <fullName evidence="3">PhoU domain-containing protein</fullName>
    </recommendedName>
</protein>
<sequence>MSQRTLQRNGRLVRLVRLSGEALDRAARAALTPSGTSGEQELDAAGRTLGRLYEEIEAEAADLLDTTGPPVEPRVLVVEVHVASHVQRLAETARGVGDIAWVRRERGPLPERLRTPLSGMAGLAVSMLGAAADLLATPRAAGTADLHDGLNEMAQRQRLLYERLLSSTPAPTRLDVVDTVLLGGAFDRCATHSVSAVRHVLLPVGAP</sequence>
<dbReference type="RefSeq" id="WP_380230523.1">
    <property type="nucleotide sequence ID" value="NZ_JBHSVH010000002.1"/>
</dbReference>
<keyword evidence="2" id="KW-1185">Reference proteome</keyword>
<evidence type="ECO:0000313" key="2">
    <source>
        <dbReference type="Proteomes" id="UP001596435"/>
    </source>
</evidence>
<name>A0ABW2FNW7_9ACTN</name>
<comment type="caution">
    <text evidence="1">The sequence shown here is derived from an EMBL/GenBank/DDBJ whole genome shotgun (WGS) entry which is preliminary data.</text>
</comment>
<dbReference type="Gene3D" id="1.20.58.220">
    <property type="entry name" value="Phosphate transport system protein phou homolog 2, domain 2"/>
    <property type="match status" value="1"/>
</dbReference>
<evidence type="ECO:0000313" key="1">
    <source>
        <dbReference type="EMBL" id="MFC7178923.1"/>
    </source>
</evidence>
<accession>A0ABW2FNW7</accession>
<evidence type="ECO:0008006" key="3">
    <source>
        <dbReference type="Google" id="ProtNLM"/>
    </source>
</evidence>
<dbReference type="InterPro" id="IPR038078">
    <property type="entry name" value="PhoU-like_sf"/>
</dbReference>
<reference evidence="2" key="1">
    <citation type="journal article" date="2019" name="Int. J. Syst. Evol. Microbiol.">
        <title>The Global Catalogue of Microorganisms (GCM) 10K type strain sequencing project: providing services to taxonomists for standard genome sequencing and annotation.</title>
        <authorList>
            <consortium name="The Broad Institute Genomics Platform"/>
            <consortium name="The Broad Institute Genome Sequencing Center for Infectious Disease"/>
            <person name="Wu L."/>
            <person name="Ma J."/>
        </authorList>
    </citation>
    <scope>NUCLEOTIDE SEQUENCE [LARGE SCALE GENOMIC DNA]</scope>
    <source>
        <strain evidence="2">CGMCC 1.12859</strain>
    </source>
</reference>
<dbReference type="SUPFAM" id="SSF109755">
    <property type="entry name" value="PhoU-like"/>
    <property type="match status" value="1"/>
</dbReference>
<organism evidence="1 2">
    <name type="scientific">Kitasatospora paranensis</name>
    <dbReference type="NCBI Taxonomy" id="258053"/>
    <lineage>
        <taxon>Bacteria</taxon>
        <taxon>Bacillati</taxon>
        <taxon>Actinomycetota</taxon>
        <taxon>Actinomycetes</taxon>
        <taxon>Kitasatosporales</taxon>
        <taxon>Streptomycetaceae</taxon>
        <taxon>Kitasatospora</taxon>
    </lineage>
</organism>
<dbReference type="Proteomes" id="UP001596435">
    <property type="component" value="Unassembled WGS sequence"/>
</dbReference>
<proteinExistence type="predicted"/>